<dbReference type="EMBL" id="MAVT02003431">
    <property type="protein sequence ID" value="POS68689.1"/>
    <property type="molecule type" value="Genomic_DNA"/>
</dbReference>
<feature type="chain" id="PRO_5015174827" description="Biotrophy-associated secreted protein 3" evidence="1">
    <location>
        <begin position="23"/>
        <end position="83"/>
    </location>
</feature>
<evidence type="ECO:0000313" key="3">
    <source>
        <dbReference type="Proteomes" id="UP000094444"/>
    </source>
</evidence>
<name>A0A2P5HEN3_DIAHE</name>
<dbReference type="Proteomes" id="UP000094444">
    <property type="component" value="Unassembled WGS sequence"/>
</dbReference>
<gene>
    <name evidence="2" type="ORF">DHEL01_v212916</name>
</gene>
<comment type="caution">
    <text evidence="2">The sequence shown here is derived from an EMBL/GenBank/DDBJ whole genome shotgun (WGS) entry which is preliminary data.</text>
</comment>
<dbReference type="InParanoid" id="A0A2P5HEN3"/>
<proteinExistence type="predicted"/>
<sequence length="83" mass="8667">MQFSVVNMATVLLAGLTSLALAAPATKNQLATDDNTLLVERDCDCDCNKRCQHNCLNGFPGFGAGACVLSCAPTCGCSEYSKC</sequence>
<evidence type="ECO:0008006" key="4">
    <source>
        <dbReference type="Google" id="ProtNLM"/>
    </source>
</evidence>
<reference evidence="2" key="1">
    <citation type="submission" date="2017-09" db="EMBL/GenBank/DDBJ databases">
        <title>Polyketide synthases of a Diaporthe helianthi virulent isolate.</title>
        <authorList>
            <person name="Baroncelli R."/>
        </authorList>
    </citation>
    <scope>NUCLEOTIDE SEQUENCE [LARGE SCALE GENOMIC DNA]</scope>
    <source>
        <strain evidence="2">7/96</strain>
    </source>
</reference>
<keyword evidence="3" id="KW-1185">Reference proteome</keyword>
<protein>
    <recommendedName>
        <fullName evidence="4">Biotrophy-associated secreted protein 3</fullName>
    </recommendedName>
</protein>
<organism evidence="2 3">
    <name type="scientific">Diaporthe helianthi</name>
    <dbReference type="NCBI Taxonomy" id="158607"/>
    <lineage>
        <taxon>Eukaryota</taxon>
        <taxon>Fungi</taxon>
        <taxon>Dikarya</taxon>
        <taxon>Ascomycota</taxon>
        <taxon>Pezizomycotina</taxon>
        <taxon>Sordariomycetes</taxon>
        <taxon>Sordariomycetidae</taxon>
        <taxon>Diaporthales</taxon>
        <taxon>Diaporthaceae</taxon>
        <taxon>Diaporthe</taxon>
    </lineage>
</organism>
<feature type="signal peptide" evidence="1">
    <location>
        <begin position="1"/>
        <end position="22"/>
    </location>
</feature>
<evidence type="ECO:0000256" key="1">
    <source>
        <dbReference type="SAM" id="SignalP"/>
    </source>
</evidence>
<evidence type="ECO:0000313" key="2">
    <source>
        <dbReference type="EMBL" id="POS68689.1"/>
    </source>
</evidence>
<accession>A0A2P5HEN3</accession>
<keyword evidence="1" id="KW-0732">Signal</keyword>
<dbReference type="AlphaFoldDB" id="A0A2P5HEN3"/>